<feature type="domain" description="Histidine kinase" evidence="13">
    <location>
        <begin position="159"/>
        <end position="380"/>
    </location>
</feature>
<comment type="caution">
    <text evidence="15">The sequence shown here is derived from an EMBL/GenBank/DDBJ whole genome shotgun (WGS) entry which is preliminary data.</text>
</comment>
<feature type="modified residue" description="4-aspartylphosphate" evidence="12">
    <location>
        <position position="444"/>
    </location>
</feature>
<dbReference type="InterPro" id="IPR036097">
    <property type="entry name" value="HisK_dim/P_sf"/>
</dbReference>
<dbReference type="SUPFAM" id="SSF55874">
    <property type="entry name" value="ATPase domain of HSP90 chaperone/DNA topoisomerase II/histidine kinase"/>
    <property type="match status" value="1"/>
</dbReference>
<dbReference type="CDD" id="cd17546">
    <property type="entry name" value="REC_hyHK_CKI1_RcsC-like"/>
    <property type="match status" value="2"/>
</dbReference>
<evidence type="ECO:0000256" key="6">
    <source>
        <dbReference type="ARBA" id="ARBA00022692"/>
    </source>
</evidence>
<dbReference type="RefSeq" id="WP_394510666.1">
    <property type="nucleotide sequence ID" value="NZ_JBIGHX010000003.1"/>
</dbReference>
<protein>
    <recommendedName>
        <fullName evidence="3">histidine kinase</fullName>
        <ecNumber evidence="3">2.7.13.3</ecNumber>
    </recommendedName>
</protein>
<evidence type="ECO:0000256" key="11">
    <source>
        <dbReference type="ARBA" id="ARBA00023136"/>
    </source>
</evidence>
<keyword evidence="7" id="KW-0547">Nucleotide-binding</keyword>
<dbReference type="Pfam" id="PF12860">
    <property type="entry name" value="PAS_7"/>
    <property type="match status" value="1"/>
</dbReference>
<dbReference type="CDD" id="cd00082">
    <property type="entry name" value="HisKA"/>
    <property type="match status" value="1"/>
</dbReference>
<dbReference type="PANTHER" id="PTHR45339">
    <property type="entry name" value="HYBRID SIGNAL TRANSDUCTION HISTIDINE KINASE J"/>
    <property type="match status" value="1"/>
</dbReference>
<dbReference type="SUPFAM" id="SSF47384">
    <property type="entry name" value="Homodimeric domain of signal transducing histidine kinase"/>
    <property type="match status" value="1"/>
</dbReference>
<feature type="domain" description="Response regulatory" evidence="14">
    <location>
        <begin position="395"/>
        <end position="512"/>
    </location>
</feature>
<organism evidence="15 16">
    <name type="scientific">Pelomonas lactea</name>
    <dbReference type="NCBI Taxonomy" id="3299030"/>
    <lineage>
        <taxon>Bacteria</taxon>
        <taxon>Pseudomonadati</taxon>
        <taxon>Pseudomonadota</taxon>
        <taxon>Betaproteobacteria</taxon>
        <taxon>Burkholderiales</taxon>
        <taxon>Sphaerotilaceae</taxon>
        <taxon>Roseateles</taxon>
    </lineage>
</organism>
<evidence type="ECO:0000256" key="10">
    <source>
        <dbReference type="ARBA" id="ARBA00023012"/>
    </source>
</evidence>
<keyword evidence="10" id="KW-0902">Two-component regulatory system</keyword>
<dbReference type="InterPro" id="IPR004358">
    <property type="entry name" value="Sig_transdc_His_kin-like_C"/>
</dbReference>
<dbReference type="InterPro" id="IPR003661">
    <property type="entry name" value="HisK_dim/P_dom"/>
</dbReference>
<keyword evidence="8" id="KW-0067">ATP-binding</keyword>
<dbReference type="InterPro" id="IPR003594">
    <property type="entry name" value="HATPase_dom"/>
</dbReference>
<evidence type="ECO:0000256" key="9">
    <source>
        <dbReference type="ARBA" id="ARBA00022989"/>
    </source>
</evidence>
<comment type="catalytic activity">
    <reaction evidence="1">
        <text>ATP + protein L-histidine = ADP + protein N-phospho-L-histidine.</text>
        <dbReference type="EC" id="2.7.13.3"/>
    </reaction>
</comment>
<feature type="domain" description="Response regulatory" evidence="14">
    <location>
        <begin position="533"/>
        <end position="652"/>
    </location>
</feature>
<dbReference type="Pfam" id="PF00072">
    <property type="entry name" value="Response_reg"/>
    <property type="match status" value="2"/>
</dbReference>
<dbReference type="SUPFAM" id="SSF52172">
    <property type="entry name" value="CheY-like"/>
    <property type="match status" value="2"/>
</dbReference>
<comment type="subcellular location">
    <subcellularLocation>
        <location evidence="2">Cell membrane</location>
        <topology evidence="2">Multi-pass membrane protein</topology>
    </subcellularLocation>
</comment>
<dbReference type="SMART" id="SM00388">
    <property type="entry name" value="HisKA"/>
    <property type="match status" value="1"/>
</dbReference>
<dbReference type="Gene3D" id="3.30.565.10">
    <property type="entry name" value="Histidine kinase-like ATPase, C-terminal domain"/>
    <property type="match status" value="1"/>
</dbReference>
<dbReference type="PROSITE" id="PS50110">
    <property type="entry name" value="RESPONSE_REGULATORY"/>
    <property type="match status" value="2"/>
</dbReference>
<dbReference type="InterPro" id="IPR036641">
    <property type="entry name" value="HPT_dom_sf"/>
</dbReference>
<dbReference type="Gene3D" id="1.10.287.130">
    <property type="match status" value="1"/>
</dbReference>
<keyword evidence="9" id="KW-1133">Transmembrane helix</keyword>
<gene>
    <name evidence="15" type="ORF">ACG04Q_09495</name>
</gene>
<evidence type="ECO:0000256" key="5">
    <source>
        <dbReference type="ARBA" id="ARBA00022553"/>
    </source>
</evidence>
<dbReference type="PANTHER" id="PTHR45339:SF1">
    <property type="entry name" value="HYBRID SIGNAL TRANSDUCTION HISTIDINE KINASE J"/>
    <property type="match status" value="1"/>
</dbReference>
<keyword evidence="11" id="KW-0472">Membrane</keyword>
<evidence type="ECO:0000259" key="14">
    <source>
        <dbReference type="PROSITE" id="PS50110"/>
    </source>
</evidence>
<dbReference type="PRINTS" id="PR00344">
    <property type="entry name" value="BCTRLSENSOR"/>
</dbReference>
<evidence type="ECO:0000256" key="12">
    <source>
        <dbReference type="PROSITE-ProRule" id="PRU00169"/>
    </source>
</evidence>
<dbReference type="EMBL" id="JBIGHX010000003">
    <property type="protein sequence ID" value="MFG6461804.1"/>
    <property type="molecule type" value="Genomic_DNA"/>
</dbReference>
<sequence>MAAWDKQGGAGAEHRLRPAPSPLVLEVLAHLPCGLAVFDAERRLVVHNAEFERLLDIPASLFEEPLLRFDDLVSFFAARGDYGEGEKARATVEAALALARDGQPRRLETYRTGNRVIEARTAPLPDGSLVVTCLDLSAQVQARVAAERASLAKTRFLANMSHEIRTPMNAVLGMLRLLQKTPLDARQRDYAVKSEGAARGLLGLLNDILDFSKIEAGHLELDPHPTRLDELLRDLSVILAAHVDRRDIEVLFDLDPALPAIIHADALRLQQVLVNLAGNAIKFTSQGEVVLAIQRVMQATGSVTLAFSVRDTGIGIAPQQLERIFSGFTQAEASTARRFGGTGLGLAISRRLVRLMGGDIHVDSTPGAGSCFSFSLSFPLPGDAPPPPPPRQALQALVIDDHAEARRVIGALARSLGWQVRLAGSGAEALALAAAQAPEVVLLDWVMPDMDGWQTAVRLRQLLGPAPLVLMVTSHDRERLAQRSAAEQALLDGFLVKPITAAMLGQAVAAATQSRHGNAAPPEPAPQRLAGLRLLVVEDNPASQQVSRELLELEGATVTLAGDGQQALTLLAQARGRPGFDAVLMDVQMPVMDGTTATRLMRRQLGLTLPVIAMTAGALAAERQACLDAGMDEHIVKPFDPDTVVAVLHRRCGTVAAPERAAAAELPPALLDDAGRAGIALAEALARMSGRVELFERTLAALHEQDRHIAQALTEGGKAATRGLHGYRGLAAMLGAGQLAALAAEGEHAAAPDPDWRQRFQERRQVDLAALDRLAANLNARQAVQALHAAAGAPPAAGTLAAQLAMLTELLAGSDLAALDAHEALRPQLPPGTAAALDAAMAALDFDTALTLCHELQATLEPRP</sequence>
<keyword evidence="5 12" id="KW-0597">Phosphoprotein</keyword>
<dbReference type="Pfam" id="PF02518">
    <property type="entry name" value="HATPase_c"/>
    <property type="match status" value="1"/>
</dbReference>
<evidence type="ECO:0000313" key="16">
    <source>
        <dbReference type="Proteomes" id="UP001606302"/>
    </source>
</evidence>
<dbReference type="PROSITE" id="PS50109">
    <property type="entry name" value="HIS_KIN"/>
    <property type="match status" value="1"/>
</dbReference>
<name>A0ABW7GIM8_9BURK</name>
<evidence type="ECO:0000256" key="1">
    <source>
        <dbReference type="ARBA" id="ARBA00000085"/>
    </source>
</evidence>
<evidence type="ECO:0000256" key="4">
    <source>
        <dbReference type="ARBA" id="ARBA00022475"/>
    </source>
</evidence>
<dbReference type="InterPro" id="IPR036890">
    <property type="entry name" value="HATPase_C_sf"/>
</dbReference>
<evidence type="ECO:0000256" key="8">
    <source>
        <dbReference type="ARBA" id="ARBA00022840"/>
    </source>
</evidence>
<evidence type="ECO:0000313" key="15">
    <source>
        <dbReference type="EMBL" id="MFG6461804.1"/>
    </source>
</evidence>
<accession>A0ABW7GIM8</accession>
<keyword evidence="4" id="KW-1003">Cell membrane</keyword>
<keyword evidence="6" id="KW-0812">Transmembrane</keyword>
<dbReference type="SUPFAM" id="SSF47226">
    <property type="entry name" value="Histidine-containing phosphotransfer domain, HPT domain"/>
    <property type="match status" value="1"/>
</dbReference>
<keyword evidence="16" id="KW-1185">Reference proteome</keyword>
<reference evidence="15 16" key="1">
    <citation type="submission" date="2024-08" db="EMBL/GenBank/DDBJ databases">
        <authorList>
            <person name="Lu H."/>
        </authorList>
    </citation>
    <scope>NUCLEOTIDE SEQUENCE [LARGE SCALE GENOMIC DNA]</scope>
    <source>
        <strain evidence="15 16">DXS20W</strain>
    </source>
</reference>
<dbReference type="CDD" id="cd16922">
    <property type="entry name" value="HATPase_EvgS-ArcB-TorS-like"/>
    <property type="match status" value="1"/>
</dbReference>
<dbReference type="Gene3D" id="3.40.50.2300">
    <property type="match status" value="2"/>
</dbReference>
<dbReference type="SMART" id="SM00448">
    <property type="entry name" value="REC"/>
    <property type="match status" value="2"/>
</dbReference>
<proteinExistence type="predicted"/>
<dbReference type="Proteomes" id="UP001606302">
    <property type="component" value="Unassembled WGS sequence"/>
</dbReference>
<dbReference type="Pfam" id="PF00512">
    <property type="entry name" value="HisKA"/>
    <property type="match status" value="1"/>
</dbReference>
<evidence type="ECO:0000256" key="3">
    <source>
        <dbReference type="ARBA" id="ARBA00012438"/>
    </source>
</evidence>
<dbReference type="InterPro" id="IPR011006">
    <property type="entry name" value="CheY-like_superfamily"/>
</dbReference>
<dbReference type="InterPro" id="IPR001789">
    <property type="entry name" value="Sig_transdc_resp-reg_receiver"/>
</dbReference>
<dbReference type="EC" id="2.7.13.3" evidence="3"/>
<dbReference type="SMART" id="SM00387">
    <property type="entry name" value="HATPase_c"/>
    <property type="match status" value="1"/>
</dbReference>
<evidence type="ECO:0000256" key="2">
    <source>
        <dbReference type="ARBA" id="ARBA00004651"/>
    </source>
</evidence>
<evidence type="ECO:0000256" key="7">
    <source>
        <dbReference type="ARBA" id="ARBA00022741"/>
    </source>
</evidence>
<feature type="modified residue" description="4-aspartylphosphate" evidence="12">
    <location>
        <position position="586"/>
    </location>
</feature>
<dbReference type="InterPro" id="IPR005467">
    <property type="entry name" value="His_kinase_dom"/>
</dbReference>
<evidence type="ECO:0000259" key="13">
    <source>
        <dbReference type="PROSITE" id="PS50109"/>
    </source>
</evidence>